<feature type="domain" description="DJ-1/PfpI" evidence="1">
    <location>
        <begin position="3"/>
        <end position="182"/>
    </location>
</feature>
<dbReference type="SUPFAM" id="SSF52317">
    <property type="entry name" value="Class I glutamine amidotransferase-like"/>
    <property type="match status" value="1"/>
</dbReference>
<reference evidence="2 3" key="1">
    <citation type="submission" date="2018-05" db="EMBL/GenBank/DDBJ databases">
        <title>Evolution of GPA BGCs.</title>
        <authorList>
            <person name="Waglechner N."/>
            <person name="Wright G.D."/>
        </authorList>
    </citation>
    <scope>NUCLEOTIDE SEQUENCE [LARGE SCALE GENOMIC DNA]</scope>
    <source>
        <strain evidence="2 3">DSM 5908</strain>
    </source>
</reference>
<dbReference type="AlphaFoldDB" id="A0A428VY88"/>
<dbReference type="Pfam" id="PF01965">
    <property type="entry name" value="DJ-1_PfpI"/>
    <property type="match status" value="1"/>
</dbReference>
<proteinExistence type="predicted"/>
<dbReference type="Proteomes" id="UP000286716">
    <property type="component" value="Unassembled WGS sequence"/>
</dbReference>
<name>A0A428VY88_AMYBA</name>
<comment type="caution">
    <text evidence="2">The sequence shown here is derived from an EMBL/GenBank/DDBJ whole genome shotgun (WGS) entry which is preliminary data.</text>
</comment>
<dbReference type="EMBL" id="QHHU01000099">
    <property type="protein sequence ID" value="RSM35729.1"/>
    <property type="molecule type" value="Genomic_DNA"/>
</dbReference>
<sequence>MHVQIALYDGFDPLDVLGPFEVFHSAGLFSGGQVTTEFVTAEGAREVPSGFASITLTATAVLDPGKESVIVVPGAAGGLSMDPAVEGGIGRLLAAAGRSELPNRLREALAGPDAAVATVCGGSILLAHAGLADGRPLVTHERGRDLAGTKAVPVEARMVDDGNLLSSGNVTSGIDLALHLVEREVGPRVAHAVGELIRHERRGTVWSTTGAPVVAA</sequence>
<dbReference type="Gene3D" id="3.40.50.880">
    <property type="match status" value="1"/>
</dbReference>
<dbReference type="OrthoDB" id="4265717at2"/>
<dbReference type="GO" id="GO:0016740">
    <property type="term" value="F:transferase activity"/>
    <property type="evidence" value="ECO:0007669"/>
    <property type="project" value="UniProtKB-KW"/>
</dbReference>
<protein>
    <submittedName>
        <fullName evidence="2">Glutamine amidotransferase</fullName>
    </submittedName>
</protein>
<keyword evidence="3" id="KW-1185">Reference proteome</keyword>
<keyword evidence="2" id="KW-0315">Glutamine amidotransferase</keyword>
<dbReference type="InterPro" id="IPR029062">
    <property type="entry name" value="Class_I_gatase-like"/>
</dbReference>
<evidence type="ECO:0000313" key="2">
    <source>
        <dbReference type="EMBL" id="RSM35729.1"/>
    </source>
</evidence>
<dbReference type="GO" id="GO:0006355">
    <property type="term" value="P:regulation of DNA-templated transcription"/>
    <property type="evidence" value="ECO:0007669"/>
    <property type="project" value="TreeGrafter"/>
</dbReference>
<accession>A0A428VY88</accession>
<gene>
    <name evidence="2" type="ORF">DMA12_43210</name>
</gene>
<evidence type="ECO:0000313" key="3">
    <source>
        <dbReference type="Proteomes" id="UP000286716"/>
    </source>
</evidence>
<dbReference type="InterPro" id="IPR052158">
    <property type="entry name" value="INH-QAR"/>
</dbReference>
<dbReference type="PANTHER" id="PTHR43130">
    <property type="entry name" value="ARAC-FAMILY TRANSCRIPTIONAL REGULATOR"/>
    <property type="match status" value="1"/>
</dbReference>
<dbReference type="PANTHER" id="PTHR43130:SF2">
    <property type="entry name" value="DJ-1_PFPI DOMAIN-CONTAINING PROTEIN"/>
    <property type="match status" value="1"/>
</dbReference>
<dbReference type="InterPro" id="IPR002818">
    <property type="entry name" value="DJ-1/PfpI"/>
</dbReference>
<keyword evidence="2" id="KW-0808">Transferase</keyword>
<organism evidence="2 3">
    <name type="scientific">Amycolatopsis balhimycina DSM 5908</name>
    <dbReference type="NCBI Taxonomy" id="1081091"/>
    <lineage>
        <taxon>Bacteria</taxon>
        <taxon>Bacillati</taxon>
        <taxon>Actinomycetota</taxon>
        <taxon>Actinomycetes</taxon>
        <taxon>Pseudonocardiales</taxon>
        <taxon>Pseudonocardiaceae</taxon>
        <taxon>Amycolatopsis</taxon>
    </lineage>
</organism>
<dbReference type="RefSeq" id="WP_020639670.1">
    <property type="nucleotide sequence ID" value="NZ_QHHU01000099.1"/>
</dbReference>
<evidence type="ECO:0000259" key="1">
    <source>
        <dbReference type="Pfam" id="PF01965"/>
    </source>
</evidence>